<evidence type="ECO:0000256" key="3">
    <source>
        <dbReference type="ARBA" id="ARBA00022576"/>
    </source>
</evidence>
<comment type="similarity">
    <text evidence="2">Belongs to the class-I pyridoxal-phosphate-dependent aminotransferase family.</text>
</comment>
<feature type="domain" description="Aminotransferase class I/classII large" evidence="6">
    <location>
        <begin position="47"/>
        <end position="393"/>
    </location>
</feature>
<dbReference type="Gene3D" id="3.90.1150.10">
    <property type="entry name" value="Aspartate Aminotransferase, domain 1"/>
    <property type="match status" value="1"/>
</dbReference>
<protein>
    <submittedName>
        <fullName evidence="7">Aminotransferase class I and II</fullName>
    </submittedName>
</protein>
<dbReference type="GO" id="GO:0008483">
    <property type="term" value="F:transaminase activity"/>
    <property type="evidence" value="ECO:0007669"/>
    <property type="project" value="UniProtKB-KW"/>
</dbReference>
<dbReference type="EMBL" id="CP001392">
    <property type="protein sequence ID" value="ACM31599.1"/>
    <property type="molecule type" value="Genomic_DNA"/>
</dbReference>
<evidence type="ECO:0000256" key="5">
    <source>
        <dbReference type="ARBA" id="ARBA00022898"/>
    </source>
</evidence>
<keyword evidence="4" id="KW-0808">Transferase</keyword>
<dbReference type="InterPro" id="IPR050596">
    <property type="entry name" value="AspAT/PAT-like"/>
</dbReference>
<proteinExistence type="inferred from homology"/>
<dbReference type="PANTHER" id="PTHR46383">
    <property type="entry name" value="ASPARTATE AMINOTRANSFERASE"/>
    <property type="match status" value="1"/>
</dbReference>
<dbReference type="RefSeq" id="WP_012655219.1">
    <property type="nucleotide sequence ID" value="NC_011992.1"/>
</dbReference>
<dbReference type="GO" id="GO:0030170">
    <property type="term" value="F:pyridoxal phosphate binding"/>
    <property type="evidence" value="ECO:0007669"/>
    <property type="project" value="InterPro"/>
</dbReference>
<evidence type="ECO:0000256" key="1">
    <source>
        <dbReference type="ARBA" id="ARBA00001933"/>
    </source>
</evidence>
<dbReference type="AlphaFoldDB" id="A0A9J9U949"/>
<dbReference type="InterPro" id="IPR004839">
    <property type="entry name" value="Aminotransferase_I/II_large"/>
</dbReference>
<reference evidence="7 8" key="1">
    <citation type="journal article" date="2010" name="J. Bacteriol.">
        <title>Completed genome sequence of the anaerobic iron-oxidizing bacterium Acidovorax ebreus strain TPSY.</title>
        <authorList>
            <person name="Byrne-Bailey K.G."/>
            <person name="Weber K.A."/>
            <person name="Chair A.H."/>
            <person name="Bose S."/>
            <person name="Knox T."/>
            <person name="Spanbauer T.L."/>
            <person name="Chertkov O."/>
            <person name="Coates J.D."/>
        </authorList>
    </citation>
    <scope>NUCLEOTIDE SEQUENCE [LARGE SCALE GENOMIC DNA]</scope>
    <source>
        <strain evidence="7 8">TPSY</strain>
    </source>
</reference>
<dbReference type="InterPro" id="IPR015421">
    <property type="entry name" value="PyrdxlP-dep_Trfase_major"/>
</dbReference>
<evidence type="ECO:0000256" key="2">
    <source>
        <dbReference type="ARBA" id="ARBA00007441"/>
    </source>
</evidence>
<evidence type="ECO:0000256" key="4">
    <source>
        <dbReference type="ARBA" id="ARBA00022679"/>
    </source>
</evidence>
<dbReference type="Pfam" id="PF00155">
    <property type="entry name" value="Aminotran_1_2"/>
    <property type="match status" value="1"/>
</dbReference>
<organism evidence="7 8">
    <name type="scientific">Acidovorax ebreus (strain TPSY)</name>
    <name type="common">Diaphorobacter sp. (strain TPSY)</name>
    <dbReference type="NCBI Taxonomy" id="535289"/>
    <lineage>
        <taxon>Bacteria</taxon>
        <taxon>Pseudomonadati</taxon>
        <taxon>Pseudomonadota</taxon>
        <taxon>Betaproteobacteria</taxon>
        <taxon>Burkholderiales</taxon>
        <taxon>Comamonadaceae</taxon>
        <taxon>Diaphorobacter</taxon>
    </lineage>
</organism>
<comment type="cofactor">
    <cofactor evidence="1">
        <name>pyridoxal 5'-phosphate</name>
        <dbReference type="ChEBI" id="CHEBI:597326"/>
    </cofactor>
</comment>
<sequence length="402" mass="43619">MHNPASPTDTLLPALARPAIQSLGGSLIREVANTGMGRADVLPFWFGESDQPTPQFIRDAAAQSLGSGETFYSQNLGRPYLREAIAQYLSDLHGREVSAQRIGAVASGDAGLMLTCQMLLSPGDRVVAVTPLWPNLLEMPRILGAQVERVPLAVRGGRWTLALDRLLDALTPGTRMLILNSPNNPTGWTIDEESLVAILAHCRRHGIWILSDDVYERLVYDPQLASAPSFLRHYAPGDRIISVNSCSKAWCMTGWRAGWMVVPEALEADLGKVIEYNFSCIFEPVQRAATVALQQGEAHVAQLRAGLVESRRLLVQALRAVPGVEVPDAGGAMYVFFRLAGFDDSLALAKHLVSEVGLGLAPGAAFGPEGEGWLRWCHAVSDGARLREGVERLARFVQRATA</sequence>
<dbReference type="NCBIfam" id="NF004770">
    <property type="entry name" value="PRK06108.1"/>
    <property type="match status" value="1"/>
</dbReference>
<dbReference type="CDD" id="cd00609">
    <property type="entry name" value="AAT_like"/>
    <property type="match status" value="1"/>
</dbReference>
<evidence type="ECO:0000313" key="8">
    <source>
        <dbReference type="Proteomes" id="UP000000450"/>
    </source>
</evidence>
<evidence type="ECO:0000313" key="7">
    <source>
        <dbReference type="EMBL" id="ACM31599.1"/>
    </source>
</evidence>
<gene>
    <name evidence="7" type="ordered locus">Dtpsy_0113</name>
</gene>
<dbReference type="InterPro" id="IPR015422">
    <property type="entry name" value="PyrdxlP-dep_Trfase_small"/>
</dbReference>
<accession>A0A9J9U949</accession>
<dbReference type="SUPFAM" id="SSF53383">
    <property type="entry name" value="PLP-dependent transferases"/>
    <property type="match status" value="1"/>
</dbReference>
<evidence type="ECO:0000259" key="6">
    <source>
        <dbReference type="Pfam" id="PF00155"/>
    </source>
</evidence>
<dbReference type="Proteomes" id="UP000000450">
    <property type="component" value="Chromosome"/>
</dbReference>
<name>A0A9J9U949_ACIET</name>
<keyword evidence="5" id="KW-0663">Pyridoxal phosphate</keyword>
<dbReference type="KEGG" id="dia:Dtpsy_0113"/>
<keyword evidence="8" id="KW-1185">Reference proteome</keyword>
<dbReference type="Gene3D" id="3.40.640.10">
    <property type="entry name" value="Type I PLP-dependent aspartate aminotransferase-like (Major domain)"/>
    <property type="match status" value="1"/>
</dbReference>
<keyword evidence="3 7" id="KW-0032">Aminotransferase</keyword>
<dbReference type="GO" id="GO:0006520">
    <property type="term" value="P:amino acid metabolic process"/>
    <property type="evidence" value="ECO:0007669"/>
    <property type="project" value="InterPro"/>
</dbReference>
<dbReference type="InterPro" id="IPR015424">
    <property type="entry name" value="PyrdxlP-dep_Trfase"/>
</dbReference>
<dbReference type="PANTHER" id="PTHR46383:SF2">
    <property type="entry name" value="AMINOTRANSFERASE"/>
    <property type="match status" value="1"/>
</dbReference>